<dbReference type="GO" id="GO:1990904">
    <property type="term" value="C:ribonucleoprotein complex"/>
    <property type="evidence" value="ECO:0007669"/>
    <property type="project" value="UniProtKB-KW"/>
</dbReference>
<dbReference type="Gene3D" id="1.10.1520.10">
    <property type="entry name" value="Ribonuclease III domain"/>
    <property type="match status" value="1"/>
</dbReference>
<proteinExistence type="inferred from homology"/>
<keyword evidence="4" id="KW-0496">Mitochondrion</keyword>
<dbReference type="Gene3D" id="3.30.160.20">
    <property type="match status" value="1"/>
</dbReference>
<organism evidence="9">
    <name type="scientific">Lynceus sp. MCZ IZ 141354</name>
    <dbReference type="NCBI Taxonomy" id="1930659"/>
    <lineage>
        <taxon>Eukaryota</taxon>
        <taxon>Metazoa</taxon>
        <taxon>Ecdysozoa</taxon>
        <taxon>Arthropoda</taxon>
        <taxon>Crustacea</taxon>
        <taxon>Branchiopoda</taxon>
        <taxon>Diplostraca</taxon>
        <taxon>Laevicaudata</taxon>
        <taxon>Lynceidae</taxon>
        <taxon>Lynceus</taxon>
    </lineage>
</organism>
<name>A0A9N6WW68_9CRUS</name>
<evidence type="ECO:0000256" key="7">
    <source>
        <dbReference type="ARBA" id="ARBA00035187"/>
    </source>
</evidence>
<dbReference type="GO" id="GO:0003725">
    <property type="term" value="F:double-stranded RNA binding"/>
    <property type="evidence" value="ECO:0007669"/>
    <property type="project" value="InterPro"/>
</dbReference>
<evidence type="ECO:0000256" key="3">
    <source>
        <dbReference type="ARBA" id="ARBA00022980"/>
    </source>
</evidence>
<dbReference type="CDD" id="cd19874">
    <property type="entry name" value="DSRM_MRPL44"/>
    <property type="match status" value="1"/>
</dbReference>
<accession>A0A9N6WW68</accession>
<keyword evidence="5" id="KW-0687">Ribonucleoprotein</keyword>
<evidence type="ECO:0000256" key="2">
    <source>
        <dbReference type="ARBA" id="ARBA00022946"/>
    </source>
</evidence>
<dbReference type="InterPro" id="IPR000999">
    <property type="entry name" value="RNase_III_dom"/>
</dbReference>
<evidence type="ECO:0000313" key="9">
    <source>
        <dbReference type="EMBL" id="CAG4645826.1"/>
    </source>
</evidence>
<sequence>MFKARWVAPTLRELKRRKEIETKLNHGPIVEPRSSFLEWNYNAELYAFGRRLNEQFDDKLLRQALIHKSYVDQELERLKKLNMENTLMLETNDALATEGETLLRTTLLGYLRGNLPKFPEEGIQAVCNHLCSTEVLSSIGHDLGLKELMFCAEYPPEKETFSKSLKSVIAALNQSSGEDRARGFIYDFIATHLYEANLSEIWNPANPMNILQEIFKGKELEARLMRQNGVNSILAVYQVGIYCDKQFIGSSFGETIDAAQDLAARNALERLFNVFDTTVLKHGRQLAAFQDEYKKAEERPNTKLTDWSFAKVSNVVNV</sequence>
<dbReference type="InterPro" id="IPR055189">
    <property type="entry name" value="RM44_endonuclase"/>
</dbReference>
<comment type="subcellular location">
    <subcellularLocation>
        <location evidence="1">Mitochondrion</location>
    </subcellularLocation>
</comment>
<evidence type="ECO:0000259" key="8">
    <source>
        <dbReference type="SMART" id="SM00535"/>
    </source>
</evidence>
<dbReference type="GO" id="GO:0006396">
    <property type="term" value="P:RNA processing"/>
    <property type="evidence" value="ECO:0007669"/>
    <property type="project" value="InterPro"/>
</dbReference>
<evidence type="ECO:0000256" key="1">
    <source>
        <dbReference type="ARBA" id="ARBA00004173"/>
    </source>
</evidence>
<dbReference type="GO" id="GO:0005840">
    <property type="term" value="C:ribosome"/>
    <property type="evidence" value="ECO:0007669"/>
    <property type="project" value="UniProtKB-KW"/>
</dbReference>
<dbReference type="InterPro" id="IPR044444">
    <property type="entry name" value="Ribosomal_mL44_DSRM_metazoa"/>
</dbReference>
<keyword evidence="2" id="KW-0809">Transit peptide</keyword>
<dbReference type="AlphaFoldDB" id="A0A9N6WW68"/>
<dbReference type="GO" id="GO:0005739">
    <property type="term" value="C:mitochondrion"/>
    <property type="evidence" value="ECO:0007669"/>
    <property type="project" value="UniProtKB-SubCell"/>
</dbReference>
<dbReference type="Pfam" id="PF22892">
    <property type="entry name" value="DSRM_MRPL44"/>
    <property type="match status" value="1"/>
</dbReference>
<keyword evidence="3" id="KW-0689">Ribosomal protein</keyword>
<dbReference type="GO" id="GO:0004525">
    <property type="term" value="F:ribonuclease III activity"/>
    <property type="evidence" value="ECO:0007669"/>
    <property type="project" value="InterPro"/>
</dbReference>
<comment type="similarity">
    <text evidence="6">Belongs to the ribonuclease III family. Mitochondrion-specific ribosomal protein mL44 subfamily.</text>
</comment>
<dbReference type="SUPFAM" id="SSF54768">
    <property type="entry name" value="dsRNA-binding domain-like"/>
    <property type="match status" value="1"/>
</dbReference>
<dbReference type="SUPFAM" id="SSF69065">
    <property type="entry name" value="RNase III domain-like"/>
    <property type="match status" value="1"/>
</dbReference>
<feature type="domain" description="RNase III" evidence="8">
    <location>
        <begin position="59"/>
        <end position="198"/>
    </location>
</feature>
<protein>
    <recommendedName>
        <fullName evidence="7">Large ribosomal subunit protein mL44</fullName>
    </recommendedName>
</protein>
<dbReference type="SMART" id="SM00535">
    <property type="entry name" value="RIBOc"/>
    <property type="match status" value="1"/>
</dbReference>
<dbReference type="EMBL" id="OC989171">
    <property type="protein sequence ID" value="CAG4645826.1"/>
    <property type="molecule type" value="Genomic_DNA"/>
</dbReference>
<evidence type="ECO:0000256" key="5">
    <source>
        <dbReference type="ARBA" id="ARBA00023274"/>
    </source>
</evidence>
<reference evidence="9" key="1">
    <citation type="submission" date="2021-04" db="EMBL/GenBank/DDBJ databases">
        <authorList>
            <person name="Cornetti L."/>
        </authorList>
    </citation>
    <scope>NUCLEOTIDE SEQUENCE</scope>
</reference>
<evidence type="ECO:0000256" key="6">
    <source>
        <dbReference type="ARBA" id="ARBA00024034"/>
    </source>
</evidence>
<gene>
    <name evidence="9" type="primary">EOG090X0DYO</name>
</gene>
<dbReference type="InterPro" id="IPR036389">
    <property type="entry name" value="RNase_III_sf"/>
</dbReference>
<dbReference type="Pfam" id="PF22935">
    <property type="entry name" value="RM44_endonuclase"/>
    <property type="match status" value="1"/>
</dbReference>
<evidence type="ECO:0000256" key="4">
    <source>
        <dbReference type="ARBA" id="ARBA00023128"/>
    </source>
</evidence>